<evidence type="ECO:0000256" key="1">
    <source>
        <dbReference type="SAM" id="MobiDB-lite"/>
    </source>
</evidence>
<evidence type="ECO:0000313" key="2">
    <source>
        <dbReference type="EMBL" id="CAF9916090.1"/>
    </source>
</evidence>
<feature type="region of interest" description="Disordered" evidence="1">
    <location>
        <begin position="1"/>
        <end position="26"/>
    </location>
</feature>
<name>A0A8H3ICV8_9LECA</name>
<sequence>MKSNEDHGRGHNVSAHHWSSHAKQHAHRSDEYNRICMQLILQQNNATAPNVAAFNDGVSMQPPPSLNQGPGDQQAFQPQPTHPQHHHQHHVGSQHQQLHAHHVQPQTGAQPFHTGGHQPQFNYQQPQPGYQQSQYTFQQPQAGYQQPQQPFQPNGGPNQQQNYSLQQEQNLPGILFSLAKSCYKRL</sequence>
<feature type="compositionally biased region" description="Low complexity" evidence="1">
    <location>
        <begin position="118"/>
        <end position="162"/>
    </location>
</feature>
<comment type="caution">
    <text evidence="2">The sequence shown here is derived from an EMBL/GenBank/DDBJ whole genome shotgun (WGS) entry which is preliminary data.</text>
</comment>
<dbReference type="EMBL" id="CAJPDT010000016">
    <property type="protein sequence ID" value="CAF9916090.1"/>
    <property type="molecule type" value="Genomic_DNA"/>
</dbReference>
<evidence type="ECO:0000313" key="3">
    <source>
        <dbReference type="Proteomes" id="UP000664534"/>
    </source>
</evidence>
<proteinExistence type="predicted"/>
<dbReference type="Proteomes" id="UP000664534">
    <property type="component" value="Unassembled WGS sequence"/>
</dbReference>
<reference evidence="2" key="1">
    <citation type="submission" date="2021-03" db="EMBL/GenBank/DDBJ databases">
        <authorList>
            <person name="Tagirdzhanova G."/>
        </authorList>
    </citation>
    <scope>NUCLEOTIDE SEQUENCE</scope>
</reference>
<dbReference type="AlphaFoldDB" id="A0A8H3ICV8"/>
<feature type="compositionally biased region" description="Basic residues" evidence="1">
    <location>
        <begin position="83"/>
        <end position="102"/>
    </location>
</feature>
<accession>A0A8H3ICV8</accession>
<gene>
    <name evidence="2" type="ORF">IMSHALPRED_002971</name>
</gene>
<protein>
    <submittedName>
        <fullName evidence="2">Uncharacterized protein</fullName>
    </submittedName>
</protein>
<keyword evidence="3" id="KW-1185">Reference proteome</keyword>
<feature type="region of interest" description="Disordered" evidence="1">
    <location>
        <begin position="53"/>
        <end position="162"/>
    </location>
</feature>
<organism evidence="2 3">
    <name type="scientific">Imshaugia aleurites</name>
    <dbReference type="NCBI Taxonomy" id="172621"/>
    <lineage>
        <taxon>Eukaryota</taxon>
        <taxon>Fungi</taxon>
        <taxon>Dikarya</taxon>
        <taxon>Ascomycota</taxon>
        <taxon>Pezizomycotina</taxon>
        <taxon>Lecanoromycetes</taxon>
        <taxon>OSLEUM clade</taxon>
        <taxon>Lecanoromycetidae</taxon>
        <taxon>Lecanorales</taxon>
        <taxon>Lecanorineae</taxon>
        <taxon>Parmeliaceae</taxon>
        <taxon>Imshaugia</taxon>
    </lineage>
</organism>